<comment type="similarity">
    <text evidence="1">Belongs to the D-isomer specific 2-hydroxyacid dehydrogenase family.</text>
</comment>
<keyword evidence="3" id="KW-0520">NAD</keyword>
<dbReference type="InterPro" id="IPR036291">
    <property type="entry name" value="NAD(P)-bd_dom_sf"/>
</dbReference>
<proteinExistence type="inferred from homology"/>
<organism evidence="5 6">
    <name type="scientific">Seminavis robusta</name>
    <dbReference type="NCBI Taxonomy" id="568900"/>
    <lineage>
        <taxon>Eukaryota</taxon>
        <taxon>Sar</taxon>
        <taxon>Stramenopiles</taxon>
        <taxon>Ochrophyta</taxon>
        <taxon>Bacillariophyta</taxon>
        <taxon>Bacillariophyceae</taxon>
        <taxon>Bacillariophycidae</taxon>
        <taxon>Naviculales</taxon>
        <taxon>Naviculaceae</taxon>
        <taxon>Seminavis</taxon>
    </lineage>
</organism>
<dbReference type="InterPro" id="IPR006140">
    <property type="entry name" value="D-isomer_DH_NAD-bd"/>
</dbReference>
<dbReference type="Pfam" id="PF02826">
    <property type="entry name" value="2-Hacid_dh_C"/>
    <property type="match status" value="1"/>
</dbReference>
<sequence length="154" mass="17416">MHCEHQQRQGGEACEVFAGAVKTAGHRKRNQPDYVSLHTPLNHQTRGTFGRAQILQMKPTAFLINASRGAVCNEEELIECMKEKMIAGAGLDVTTTEPPPMDSELWKLPNIFQSPHTGWWRIETQHRLVTMTAENIEAYCQANNKEEDMINIVN</sequence>
<comment type="caution">
    <text evidence="5">The sequence shown here is derived from an EMBL/GenBank/DDBJ whole genome shotgun (WGS) entry which is preliminary data.</text>
</comment>
<dbReference type="GO" id="GO:0016491">
    <property type="term" value="F:oxidoreductase activity"/>
    <property type="evidence" value="ECO:0007669"/>
    <property type="project" value="UniProtKB-KW"/>
</dbReference>
<feature type="domain" description="D-isomer specific 2-hydroxyacid dehydrogenase NAD-binding" evidence="4">
    <location>
        <begin position="31"/>
        <end position="118"/>
    </location>
</feature>
<dbReference type="PANTHER" id="PTHR43761:SF1">
    <property type="entry name" value="D-ISOMER SPECIFIC 2-HYDROXYACID DEHYDROGENASE CATALYTIC DOMAIN-CONTAINING PROTEIN-RELATED"/>
    <property type="match status" value="1"/>
</dbReference>
<evidence type="ECO:0000256" key="2">
    <source>
        <dbReference type="ARBA" id="ARBA00023002"/>
    </source>
</evidence>
<protein>
    <submittedName>
        <fullName evidence="5">Glyoxylate/hydroxypyruvate reductase B</fullName>
    </submittedName>
</protein>
<dbReference type="Gene3D" id="3.40.50.720">
    <property type="entry name" value="NAD(P)-binding Rossmann-like Domain"/>
    <property type="match status" value="1"/>
</dbReference>
<evidence type="ECO:0000256" key="3">
    <source>
        <dbReference type="ARBA" id="ARBA00023027"/>
    </source>
</evidence>
<name>A0A9N8ERG3_9STRA</name>
<dbReference type="InterPro" id="IPR050418">
    <property type="entry name" value="D-iso_2-hydroxyacid_DH_PdxB"/>
</dbReference>
<evidence type="ECO:0000256" key="1">
    <source>
        <dbReference type="ARBA" id="ARBA00005854"/>
    </source>
</evidence>
<evidence type="ECO:0000313" key="5">
    <source>
        <dbReference type="EMBL" id="CAB9525075.1"/>
    </source>
</evidence>
<dbReference type="OrthoDB" id="9991913at2759"/>
<keyword evidence="6" id="KW-1185">Reference proteome</keyword>
<dbReference type="EMBL" id="CAICTM010001624">
    <property type="protein sequence ID" value="CAB9525075.1"/>
    <property type="molecule type" value="Genomic_DNA"/>
</dbReference>
<dbReference type="PROSITE" id="PS00671">
    <property type="entry name" value="D_2_HYDROXYACID_DH_3"/>
    <property type="match status" value="1"/>
</dbReference>
<dbReference type="SUPFAM" id="SSF51735">
    <property type="entry name" value="NAD(P)-binding Rossmann-fold domains"/>
    <property type="match status" value="1"/>
</dbReference>
<reference evidence="5" key="1">
    <citation type="submission" date="2020-06" db="EMBL/GenBank/DDBJ databases">
        <authorList>
            <consortium name="Plant Systems Biology data submission"/>
        </authorList>
    </citation>
    <scope>NUCLEOTIDE SEQUENCE</scope>
    <source>
        <strain evidence="5">D6</strain>
    </source>
</reference>
<dbReference type="AlphaFoldDB" id="A0A9N8ERG3"/>
<evidence type="ECO:0000313" key="6">
    <source>
        <dbReference type="Proteomes" id="UP001153069"/>
    </source>
</evidence>
<dbReference type="InterPro" id="IPR029753">
    <property type="entry name" value="D-isomer_DH_CS"/>
</dbReference>
<accession>A0A9N8ERG3</accession>
<keyword evidence="2" id="KW-0560">Oxidoreductase</keyword>
<dbReference type="PANTHER" id="PTHR43761">
    <property type="entry name" value="D-ISOMER SPECIFIC 2-HYDROXYACID DEHYDROGENASE FAMILY PROTEIN (AFU_ORTHOLOGUE AFUA_1G13630)"/>
    <property type="match status" value="1"/>
</dbReference>
<gene>
    <name evidence="5" type="ORF">SEMRO_1626_G286910.1</name>
</gene>
<dbReference type="Proteomes" id="UP001153069">
    <property type="component" value="Unassembled WGS sequence"/>
</dbReference>
<evidence type="ECO:0000259" key="4">
    <source>
        <dbReference type="Pfam" id="PF02826"/>
    </source>
</evidence>
<dbReference type="GO" id="GO:0051287">
    <property type="term" value="F:NAD binding"/>
    <property type="evidence" value="ECO:0007669"/>
    <property type="project" value="InterPro"/>
</dbReference>